<dbReference type="Proteomes" id="UP000699042">
    <property type="component" value="Unassembled WGS sequence"/>
</dbReference>
<sequence length="38" mass="4145">MGTEPTVEAEQTYFVIVGHDILPTVLSLSSALTDFQAY</sequence>
<proteinExistence type="predicted"/>
<name>A0A9P7RJZ7_9PEZI</name>
<evidence type="ECO:0000313" key="2">
    <source>
        <dbReference type="Proteomes" id="UP000699042"/>
    </source>
</evidence>
<keyword evidence="2" id="KW-1185">Reference proteome</keyword>
<reference evidence="1" key="1">
    <citation type="submission" date="2021-05" db="EMBL/GenBank/DDBJ databases">
        <title>Comparative genomics of three Colletotrichum scovillei strains and genetic complementation revealed genes involved fungal growth and virulence on chili pepper.</title>
        <authorList>
            <person name="Hsieh D.-K."/>
            <person name="Chuang S.-C."/>
            <person name="Chen C.-Y."/>
            <person name="Chao Y.-T."/>
            <person name="Lu M.-Y.J."/>
            <person name="Lee M.-H."/>
            <person name="Shih M.-C."/>
        </authorList>
    </citation>
    <scope>NUCLEOTIDE SEQUENCE</scope>
    <source>
        <strain evidence="1">Coll-153</strain>
    </source>
</reference>
<accession>A0A9P7RJZ7</accession>
<gene>
    <name evidence="1" type="ORF">JMJ77_006393</name>
</gene>
<dbReference type="EMBL" id="JAESDN010000001">
    <property type="protein sequence ID" value="KAG7059024.1"/>
    <property type="molecule type" value="Genomic_DNA"/>
</dbReference>
<protein>
    <submittedName>
        <fullName evidence="1">Uncharacterized protein</fullName>
    </submittedName>
</protein>
<evidence type="ECO:0000313" key="1">
    <source>
        <dbReference type="EMBL" id="KAG7059024.1"/>
    </source>
</evidence>
<dbReference type="AlphaFoldDB" id="A0A9P7RJZ7"/>
<organism evidence="1 2">
    <name type="scientific">Colletotrichum scovillei</name>
    <dbReference type="NCBI Taxonomy" id="1209932"/>
    <lineage>
        <taxon>Eukaryota</taxon>
        <taxon>Fungi</taxon>
        <taxon>Dikarya</taxon>
        <taxon>Ascomycota</taxon>
        <taxon>Pezizomycotina</taxon>
        <taxon>Sordariomycetes</taxon>
        <taxon>Hypocreomycetidae</taxon>
        <taxon>Glomerellales</taxon>
        <taxon>Glomerellaceae</taxon>
        <taxon>Colletotrichum</taxon>
        <taxon>Colletotrichum acutatum species complex</taxon>
    </lineage>
</organism>
<comment type="caution">
    <text evidence="1">The sequence shown here is derived from an EMBL/GenBank/DDBJ whole genome shotgun (WGS) entry which is preliminary data.</text>
</comment>